<dbReference type="Proteomes" id="UP001465755">
    <property type="component" value="Unassembled WGS sequence"/>
</dbReference>
<dbReference type="GO" id="GO:0006631">
    <property type="term" value="P:fatty acid metabolic process"/>
    <property type="evidence" value="ECO:0007669"/>
    <property type="project" value="TreeGrafter"/>
</dbReference>
<dbReference type="GO" id="GO:0031956">
    <property type="term" value="F:medium-chain fatty acid-CoA ligase activity"/>
    <property type="evidence" value="ECO:0007669"/>
    <property type="project" value="TreeGrafter"/>
</dbReference>
<comment type="caution">
    <text evidence="4">The sequence shown here is derived from an EMBL/GenBank/DDBJ whole genome shotgun (WGS) entry which is preliminary data.</text>
</comment>
<dbReference type="CDD" id="cd05941">
    <property type="entry name" value="MCS"/>
    <property type="match status" value="1"/>
</dbReference>
<reference evidence="4 5" key="1">
    <citation type="journal article" date="2024" name="Nat. Commun.">
        <title>Phylogenomics reveals the evolutionary origins of lichenization in chlorophyte algae.</title>
        <authorList>
            <person name="Puginier C."/>
            <person name="Libourel C."/>
            <person name="Otte J."/>
            <person name="Skaloud P."/>
            <person name="Haon M."/>
            <person name="Grisel S."/>
            <person name="Petersen M."/>
            <person name="Berrin J.G."/>
            <person name="Delaux P.M."/>
            <person name="Dal Grande F."/>
            <person name="Keller J."/>
        </authorList>
    </citation>
    <scope>NUCLEOTIDE SEQUENCE [LARGE SCALE GENOMIC DNA]</scope>
    <source>
        <strain evidence="4 5">SAG 2036</strain>
    </source>
</reference>
<feature type="domain" description="AMP-binding enzyme C-terminal" evidence="3">
    <location>
        <begin position="433"/>
        <end position="489"/>
    </location>
</feature>
<dbReference type="InterPro" id="IPR020845">
    <property type="entry name" value="AMP-binding_CS"/>
</dbReference>
<sequence length="516" mass="55699">MDVFRAALQHWSRHALVSEGSVHRYRDLVAGALRTAESIHQVGDQGKPTDRHNGPRVAIMAPPGRQFTESLWGTWLAGSIAVPLCLTHPPRELQYALEDAQVSTVLASQEHVRTVTPLALEAGCHVHTLPSSAPHGADQDRERLESAAQSSCSDRGALIIYTSGTTGRPKGVLHTHGGLAAQTSALRQAWAWAPSDRLLHALPLHHIHGLVVALLTAHTAGACVECLPSFSPKAAWSALQRQQDPVTLFMGVPTMYDYLLNTYDKMDAAGQEAARGAAARLRLTVSGSAACPLPIMQRWQKLAGQTLLERYGMTETGMILSNPMEGERRPGSVGLPLPGVEVRLEEASQADDGETGGDSDPSQGRQLLVRGAAVFKEYWNRAEATEEAFDTQGFFMTGDTAAQEGSPAYWRILGRTSVDIINSGGYKISALGIEDVLLGHPGIAECAVLSLPDDSLGESIAAIIAWHPDQEADEDSVLAFAQKQLPRYQVRLNNTASSKPSRLTFNVTRCLQRTVL</sequence>
<dbReference type="InterPro" id="IPR042099">
    <property type="entry name" value="ANL_N_sf"/>
</dbReference>
<dbReference type="InterPro" id="IPR045851">
    <property type="entry name" value="AMP-bd_C_sf"/>
</dbReference>
<evidence type="ECO:0000259" key="2">
    <source>
        <dbReference type="Pfam" id="PF00501"/>
    </source>
</evidence>
<evidence type="ECO:0000313" key="5">
    <source>
        <dbReference type="Proteomes" id="UP001465755"/>
    </source>
</evidence>
<proteinExistence type="inferred from homology"/>
<dbReference type="Gene3D" id="3.30.300.30">
    <property type="match status" value="1"/>
</dbReference>
<accession>A0AAW1NZD4</accession>
<dbReference type="PROSITE" id="PS00455">
    <property type="entry name" value="AMP_BINDING"/>
    <property type="match status" value="1"/>
</dbReference>
<comment type="similarity">
    <text evidence="1">Belongs to the ATP-dependent AMP-binding enzyme family.</text>
</comment>
<gene>
    <name evidence="4" type="ORF">WJX73_006206</name>
</gene>
<feature type="domain" description="AMP-dependent synthetase/ligase" evidence="2">
    <location>
        <begin position="5"/>
        <end position="379"/>
    </location>
</feature>
<dbReference type="InterPro" id="IPR025110">
    <property type="entry name" value="AMP-bd_C"/>
</dbReference>
<dbReference type="SUPFAM" id="SSF56801">
    <property type="entry name" value="Acetyl-CoA synthetase-like"/>
    <property type="match status" value="1"/>
</dbReference>
<evidence type="ECO:0000259" key="3">
    <source>
        <dbReference type="Pfam" id="PF13193"/>
    </source>
</evidence>
<dbReference type="Pfam" id="PF00501">
    <property type="entry name" value="AMP-binding"/>
    <property type="match status" value="1"/>
</dbReference>
<name>A0AAW1NZD4_9CHLO</name>
<dbReference type="Pfam" id="PF13193">
    <property type="entry name" value="AMP-binding_C"/>
    <property type="match status" value="1"/>
</dbReference>
<dbReference type="PANTHER" id="PTHR43201:SF8">
    <property type="entry name" value="ACYL-COA SYNTHETASE FAMILY MEMBER 3"/>
    <property type="match status" value="1"/>
</dbReference>
<dbReference type="EMBL" id="JALJOQ010000096">
    <property type="protein sequence ID" value="KAK9798596.1"/>
    <property type="molecule type" value="Genomic_DNA"/>
</dbReference>
<evidence type="ECO:0000256" key="1">
    <source>
        <dbReference type="ARBA" id="ARBA00006432"/>
    </source>
</evidence>
<protein>
    <submittedName>
        <fullName evidence="4">Uncharacterized protein</fullName>
    </submittedName>
</protein>
<evidence type="ECO:0000313" key="4">
    <source>
        <dbReference type="EMBL" id="KAK9798596.1"/>
    </source>
</evidence>
<dbReference type="PANTHER" id="PTHR43201">
    <property type="entry name" value="ACYL-COA SYNTHETASE"/>
    <property type="match status" value="1"/>
</dbReference>
<dbReference type="AlphaFoldDB" id="A0AAW1NZD4"/>
<keyword evidence="5" id="KW-1185">Reference proteome</keyword>
<dbReference type="Gene3D" id="3.40.50.12780">
    <property type="entry name" value="N-terminal domain of ligase-like"/>
    <property type="match status" value="1"/>
</dbReference>
<organism evidence="4 5">
    <name type="scientific">Symbiochloris irregularis</name>
    <dbReference type="NCBI Taxonomy" id="706552"/>
    <lineage>
        <taxon>Eukaryota</taxon>
        <taxon>Viridiplantae</taxon>
        <taxon>Chlorophyta</taxon>
        <taxon>core chlorophytes</taxon>
        <taxon>Trebouxiophyceae</taxon>
        <taxon>Trebouxiales</taxon>
        <taxon>Trebouxiaceae</taxon>
        <taxon>Symbiochloris</taxon>
    </lineage>
</organism>
<dbReference type="InterPro" id="IPR000873">
    <property type="entry name" value="AMP-dep_synth/lig_dom"/>
</dbReference>